<dbReference type="Pfam" id="PF00014">
    <property type="entry name" value="Kunitz_BPTI"/>
    <property type="match status" value="4"/>
</dbReference>
<dbReference type="InterPro" id="IPR050934">
    <property type="entry name" value="ITIH"/>
</dbReference>
<dbReference type="FunFam" id="4.10.410.10:FF:000020">
    <property type="entry name" value="Collagen, type VI, alpha 3"/>
    <property type="match status" value="1"/>
</dbReference>
<evidence type="ECO:0000259" key="10">
    <source>
        <dbReference type="PROSITE" id="PS51468"/>
    </source>
</evidence>
<keyword evidence="5" id="KW-0176">Collagen</keyword>
<proteinExistence type="predicted"/>
<dbReference type="Pfam" id="PF08487">
    <property type="entry name" value="VIT"/>
    <property type="match status" value="1"/>
</dbReference>
<feature type="domain" description="VIT" evidence="10">
    <location>
        <begin position="39"/>
        <end position="168"/>
    </location>
</feature>
<accession>A0A9P0DKV3</accession>
<dbReference type="SUPFAM" id="SSF57362">
    <property type="entry name" value="BPTI-like"/>
    <property type="match status" value="4"/>
</dbReference>
<evidence type="ECO:0000313" key="11">
    <source>
        <dbReference type="EMBL" id="CAH1141995.1"/>
    </source>
</evidence>
<protein>
    <recommendedName>
        <fullName evidence="13">Inter-alpha-trypsin inhibitor heavy chain H3-like</fullName>
    </recommendedName>
</protein>
<evidence type="ECO:0000256" key="3">
    <source>
        <dbReference type="ARBA" id="ARBA00022690"/>
    </source>
</evidence>
<evidence type="ECO:0000256" key="5">
    <source>
        <dbReference type="ARBA" id="ARBA00023119"/>
    </source>
</evidence>
<evidence type="ECO:0000256" key="4">
    <source>
        <dbReference type="ARBA" id="ARBA00022900"/>
    </source>
</evidence>
<evidence type="ECO:0000259" key="9">
    <source>
        <dbReference type="PROSITE" id="PS50279"/>
    </source>
</evidence>
<dbReference type="Pfam" id="PF00092">
    <property type="entry name" value="VWA"/>
    <property type="match status" value="1"/>
</dbReference>
<feature type="signal peptide" evidence="7">
    <location>
        <begin position="1"/>
        <end position="25"/>
    </location>
</feature>
<keyword evidence="7" id="KW-0732">Signal</keyword>
<keyword evidence="6" id="KW-1015">Disulfide bond</keyword>
<dbReference type="SMART" id="SM00327">
    <property type="entry name" value="VWA"/>
    <property type="match status" value="1"/>
</dbReference>
<dbReference type="CDD" id="cd00109">
    <property type="entry name" value="Kunitz-type"/>
    <property type="match status" value="3"/>
</dbReference>
<evidence type="ECO:0000256" key="2">
    <source>
        <dbReference type="ARBA" id="ARBA00022530"/>
    </source>
</evidence>
<dbReference type="PANTHER" id="PTHR10338">
    <property type="entry name" value="INTER-ALPHA-TRYPSIN INHIBITOR HEAVY CHAIN FAMILY MEMBER"/>
    <property type="match status" value="1"/>
</dbReference>
<dbReference type="PANTHER" id="PTHR10338:SF108">
    <property type="entry name" value="INTER-ALPHA-TRYPSIN INHIBITOR HEAVY CHAIN H4-LIKE PROTEIN"/>
    <property type="match status" value="1"/>
</dbReference>
<dbReference type="GO" id="GO:0005581">
    <property type="term" value="C:collagen trimer"/>
    <property type="evidence" value="ECO:0007669"/>
    <property type="project" value="UniProtKB-KW"/>
</dbReference>
<evidence type="ECO:0000313" key="12">
    <source>
        <dbReference type="Proteomes" id="UP001153712"/>
    </source>
</evidence>
<feature type="domain" description="BPTI/Kunitz inhibitor" evidence="9">
    <location>
        <begin position="972"/>
        <end position="1022"/>
    </location>
</feature>
<name>A0A9P0DKV3_PHYSR</name>
<feature type="domain" description="VWFA" evidence="8">
    <location>
        <begin position="307"/>
        <end position="519"/>
    </location>
</feature>
<dbReference type="PROSITE" id="PS50279">
    <property type="entry name" value="BPTI_KUNITZ_2"/>
    <property type="match status" value="4"/>
</dbReference>
<feature type="domain" description="BPTI/Kunitz inhibitor" evidence="9">
    <location>
        <begin position="911"/>
        <end position="963"/>
    </location>
</feature>
<dbReference type="GO" id="GO:0004867">
    <property type="term" value="F:serine-type endopeptidase inhibitor activity"/>
    <property type="evidence" value="ECO:0007669"/>
    <property type="project" value="UniProtKB-KW"/>
</dbReference>
<evidence type="ECO:0000256" key="1">
    <source>
        <dbReference type="ARBA" id="ARBA00004498"/>
    </source>
</evidence>
<dbReference type="Gene3D" id="3.40.50.410">
    <property type="entry name" value="von Willebrand factor, type A domain"/>
    <property type="match status" value="1"/>
</dbReference>
<feature type="domain" description="BPTI/Kunitz inhibitor" evidence="9">
    <location>
        <begin position="848"/>
        <end position="898"/>
    </location>
</feature>
<feature type="domain" description="BPTI/Kunitz inhibitor" evidence="9">
    <location>
        <begin position="789"/>
        <end position="839"/>
    </location>
</feature>
<dbReference type="Gene3D" id="4.10.410.10">
    <property type="entry name" value="Pancreatic trypsin inhibitor Kunitz domain"/>
    <property type="match status" value="4"/>
</dbReference>
<keyword evidence="12" id="KW-1185">Reference proteome</keyword>
<dbReference type="InterPro" id="IPR036465">
    <property type="entry name" value="vWFA_dom_sf"/>
</dbReference>
<evidence type="ECO:0000256" key="6">
    <source>
        <dbReference type="ARBA" id="ARBA00023157"/>
    </source>
</evidence>
<dbReference type="SUPFAM" id="SSF53300">
    <property type="entry name" value="vWA-like"/>
    <property type="match status" value="1"/>
</dbReference>
<organism evidence="11 12">
    <name type="scientific">Phyllotreta striolata</name>
    <name type="common">Striped flea beetle</name>
    <name type="synonym">Crioceris striolata</name>
    <dbReference type="NCBI Taxonomy" id="444603"/>
    <lineage>
        <taxon>Eukaryota</taxon>
        <taxon>Metazoa</taxon>
        <taxon>Ecdysozoa</taxon>
        <taxon>Arthropoda</taxon>
        <taxon>Hexapoda</taxon>
        <taxon>Insecta</taxon>
        <taxon>Pterygota</taxon>
        <taxon>Neoptera</taxon>
        <taxon>Endopterygota</taxon>
        <taxon>Coleoptera</taxon>
        <taxon>Polyphaga</taxon>
        <taxon>Cucujiformia</taxon>
        <taxon>Chrysomeloidea</taxon>
        <taxon>Chrysomelidae</taxon>
        <taxon>Galerucinae</taxon>
        <taxon>Alticini</taxon>
        <taxon>Phyllotreta</taxon>
    </lineage>
</organism>
<reference evidence="11" key="1">
    <citation type="submission" date="2022-01" db="EMBL/GenBank/DDBJ databases">
        <authorList>
            <person name="King R."/>
        </authorList>
    </citation>
    <scope>NUCLEOTIDE SEQUENCE</scope>
</reference>
<keyword evidence="2" id="KW-0964">Secreted</keyword>
<evidence type="ECO:0008006" key="13">
    <source>
        <dbReference type="Google" id="ProtNLM"/>
    </source>
</evidence>
<dbReference type="PROSITE" id="PS50234">
    <property type="entry name" value="VWFA"/>
    <property type="match status" value="1"/>
</dbReference>
<dbReference type="Proteomes" id="UP001153712">
    <property type="component" value="Chromosome 1"/>
</dbReference>
<dbReference type="SMART" id="SM00609">
    <property type="entry name" value="VIT"/>
    <property type="match status" value="1"/>
</dbReference>
<dbReference type="InterPro" id="IPR036880">
    <property type="entry name" value="Kunitz_BPTI_sf"/>
</dbReference>
<dbReference type="InterPro" id="IPR002035">
    <property type="entry name" value="VWF_A"/>
</dbReference>
<dbReference type="SMART" id="SM00131">
    <property type="entry name" value="KU"/>
    <property type="match status" value="4"/>
</dbReference>
<comment type="subcellular location">
    <subcellularLocation>
        <location evidence="1">Secreted</location>
        <location evidence="1">Extracellular space</location>
        <location evidence="1">Extracellular matrix</location>
    </subcellularLocation>
</comment>
<keyword evidence="2" id="KW-0272">Extracellular matrix</keyword>
<dbReference type="PROSITE" id="PS00280">
    <property type="entry name" value="BPTI_KUNITZ_1"/>
    <property type="match status" value="2"/>
</dbReference>
<dbReference type="PRINTS" id="PR00759">
    <property type="entry name" value="BASICPTASE"/>
</dbReference>
<keyword evidence="4" id="KW-0722">Serine protease inhibitor</keyword>
<dbReference type="AlphaFoldDB" id="A0A9P0DKV3"/>
<feature type="chain" id="PRO_5040458930" description="Inter-alpha-trypsin inhibitor heavy chain H3-like" evidence="7">
    <location>
        <begin position="26"/>
        <end position="1030"/>
    </location>
</feature>
<keyword evidence="3" id="KW-0646">Protease inhibitor</keyword>
<dbReference type="InterPro" id="IPR002223">
    <property type="entry name" value="Kunitz_BPTI"/>
</dbReference>
<dbReference type="PROSITE" id="PS51468">
    <property type="entry name" value="VIT"/>
    <property type="match status" value="1"/>
</dbReference>
<dbReference type="OrthoDB" id="299997at2759"/>
<evidence type="ECO:0000256" key="7">
    <source>
        <dbReference type="SAM" id="SignalP"/>
    </source>
</evidence>
<dbReference type="InterPro" id="IPR020901">
    <property type="entry name" value="Prtase_inh_Kunz-CS"/>
</dbReference>
<dbReference type="EMBL" id="OU900094">
    <property type="protein sequence ID" value="CAH1141995.1"/>
    <property type="molecule type" value="Genomic_DNA"/>
</dbReference>
<sequence length="1030" mass="116295">MLKKFLNNSMLLLILILELLNCSEQYELVVLRSTQNVRKSNIVKRQSPQQDVPKIKEFLVNTTVANRFAETTVISKVENMDRYSKQTAFSVVLPESAYISGFFMETDGKMYKAYVKEKKEARRLFANELSTGQTAGHVSVSTRYSNRFTVNVNIEPMSKVTFSLNYEELLKRQNGKYQIVTNIQPGQIVKKLKVEVRIKESTPIVNLSTPYLASGSNALLQLNSDLDPHARIKRSNNSAYILFEPDITRQLNFACAGLGNTEYNGFAGQFIVEYDVDRSNEGGETIYQDGFLVNYFSPKSFDPLPKHVVFILDTSGSMEGLKMQQVIESMEKILPQLHDEDLFNIVQFSAGVYIWDLDSKGNNVLGDEDYTQVNYGNLAEELKNTHITPAHPATKENVQKILNLIKQPWDFHWTNIIGGLEIGLLVIQRAQQQYPDKYVPIIVFLTDGVPTVSSAEEITKQTIALNKASYNTPIYSICYGEDADWQFLKNLSKKSDGRPMKISATADASIFFQNFYSTISNPTLSNLTFGGLPKTAQATQTNFSLFFNGSEQVIAAKGVTGNDTKPITVSARGKDGLVNLESKIGVPLTKLEKIWAYLTIKELFDQYESTGNATLYDLALNRALNYSLVTDFTSLIVVKPGGEDEDPVEPEDAFMGIFPEPPGTLPMCNNITDWIIEHYNTTEPEIDETTEPPYIFDLIEPDFEVTTSTTEVSTTTTEAETEMTTTDIPFIDEDILEYDFGFSLSETTTTTEKIVTCIDSIYGCCYDGVTFSTNPNKDGCDPIPDQESCSLSVDPGPCNNNSIKWVYSTINNRCEMFRYGGCGGNTNRFATRETCENTCVNPVDSKRCKLPISLGNCKMNVLRWFYDKSRDECVKHLHGGCDGNNNRFRSKLECLKTCNPNKWEQTIRDLCYQPKDNGTSSCRRFEKNYYFNSTVGQCIKFWFSGCGGNDNRFTSKNVCEKLCIYSKNKSICQSPPEYGDCYHNYSMYYFDTKTSKCEKFQYSGCGGNQNRFLTLHKCQDFCLHSKAKYS</sequence>
<evidence type="ECO:0000259" key="8">
    <source>
        <dbReference type="PROSITE" id="PS50234"/>
    </source>
</evidence>
<gene>
    <name evidence="11" type="ORF">PHYEVI_LOCUS1153</name>
</gene>
<dbReference type="InterPro" id="IPR013694">
    <property type="entry name" value="VIT"/>
</dbReference>